<organism evidence="2 3">
    <name type="scientific">Maricaulis maris</name>
    <dbReference type="NCBI Taxonomy" id="74318"/>
    <lineage>
        <taxon>Bacteria</taxon>
        <taxon>Pseudomonadati</taxon>
        <taxon>Pseudomonadota</taxon>
        <taxon>Alphaproteobacteria</taxon>
        <taxon>Maricaulales</taxon>
        <taxon>Maricaulaceae</taxon>
        <taxon>Maricaulis</taxon>
    </lineage>
</organism>
<evidence type="ECO:0000259" key="1">
    <source>
        <dbReference type="Pfam" id="PF03235"/>
    </source>
</evidence>
<name>A0A495CW15_9PROT</name>
<reference evidence="2 3" key="1">
    <citation type="submission" date="2018-10" db="EMBL/GenBank/DDBJ databases">
        <title>Genomic Encyclopedia of Type Strains, Phase IV (KMG-IV): sequencing the most valuable type-strain genomes for metagenomic binning, comparative biology and taxonomic classification.</title>
        <authorList>
            <person name="Goeker M."/>
        </authorList>
    </citation>
    <scope>NUCLEOTIDE SEQUENCE [LARGE SCALE GENOMIC DNA]</scope>
    <source>
        <strain evidence="2 3">DSM 4734</strain>
    </source>
</reference>
<dbReference type="Pfam" id="PF03235">
    <property type="entry name" value="GmrSD_N"/>
    <property type="match status" value="1"/>
</dbReference>
<accession>A0A495CW15</accession>
<dbReference type="AlphaFoldDB" id="A0A495CW15"/>
<comment type="caution">
    <text evidence="2">The sequence shown here is derived from an EMBL/GenBank/DDBJ whole genome shotgun (WGS) entry which is preliminary data.</text>
</comment>
<evidence type="ECO:0000313" key="3">
    <source>
        <dbReference type="Proteomes" id="UP000273675"/>
    </source>
</evidence>
<dbReference type="PANTHER" id="PTHR35149:SF2">
    <property type="entry name" value="DUF262 DOMAIN-CONTAINING PROTEIN"/>
    <property type="match status" value="1"/>
</dbReference>
<dbReference type="EMBL" id="RBIM01000009">
    <property type="protein sequence ID" value="RKQ89569.1"/>
    <property type="molecule type" value="Genomic_DNA"/>
</dbReference>
<evidence type="ECO:0000313" key="2">
    <source>
        <dbReference type="EMBL" id="RKQ89569.1"/>
    </source>
</evidence>
<sequence>MQSPLNAAAQTVGALFSDSTFLIPQYQREYSWQDEEVSEFWSDLSGSLEQDAYFLGLVILTDEGDVRHVVDGQQRIITLTLLAMALYIEAVDRGRAALAERIQAEFLQTIDYSTDETHSRVKLSDPVDNETFQAILINKGTPNGVGDGEVSKRLIAAFNYIRNALRHDLRGDPFKRLGKWTEFLNKKVYFAVFVHPDAATAYQVFEVINTRGRDLTTADLLKNYILSQTSPPNREDRYQQWQSISRVFPPEGSNNTFVQYIRHVVTVGCGHVLPKNLFKFLAQRQLVQGRTPPNPDQLMAELEKFLPVYQQIIEPETSGPASDFALRVFDSLNHLGVMTVRPILLAMKELEDGDAGMEFLLRLVVRRIVVGNLGTGNVERRMGDVAKKIAETNNWRHLQTDLRDLNPSRDEFVNQLSRRSFNKGTLTFVRRSLIENSICPSDQGILHFIWQRKGMEHWGEISEEEGSFWAATIGNTFLSDLKRRPDDATRSWEGFKSSMINDTAHGEDLTAFLDVHEWRPEVIQHFGEVAAERAAKLWYGSDV</sequence>
<gene>
    <name evidence="2" type="ORF">C7435_3271</name>
</gene>
<dbReference type="PANTHER" id="PTHR35149">
    <property type="entry name" value="SLL5132 PROTEIN"/>
    <property type="match status" value="1"/>
</dbReference>
<dbReference type="Proteomes" id="UP000273675">
    <property type="component" value="Unassembled WGS sequence"/>
</dbReference>
<proteinExistence type="predicted"/>
<dbReference type="InterPro" id="IPR004919">
    <property type="entry name" value="GmrSD_N"/>
</dbReference>
<protein>
    <submittedName>
        <fullName evidence="2">Uncharacterized protein DUF262</fullName>
    </submittedName>
</protein>
<feature type="domain" description="GmrSD restriction endonucleases N-terminal" evidence="1">
    <location>
        <begin position="13"/>
        <end position="225"/>
    </location>
</feature>